<comment type="caution">
    <text evidence="4">The sequence shown here is derived from an EMBL/GenBank/DDBJ whole genome shotgun (WGS) entry which is preliminary data.</text>
</comment>
<keyword evidence="2" id="KW-0812">Transmembrane</keyword>
<evidence type="ECO:0000256" key="1">
    <source>
        <dbReference type="SAM" id="MobiDB-lite"/>
    </source>
</evidence>
<organism evidence="4 5">
    <name type="scientific">Trypanosoma rangeli SC58</name>
    <dbReference type="NCBI Taxonomy" id="429131"/>
    <lineage>
        <taxon>Eukaryota</taxon>
        <taxon>Discoba</taxon>
        <taxon>Euglenozoa</taxon>
        <taxon>Kinetoplastea</taxon>
        <taxon>Metakinetoplastina</taxon>
        <taxon>Trypanosomatida</taxon>
        <taxon>Trypanosomatidae</taxon>
        <taxon>Trypanosoma</taxon>
        <taxon>Herpetosoma</taxon>
    </lineage>
</organism>
<feature type="transmembrane region" description="Helical" evidence="2">
    <location>
        <begin position="34"/>
        <end position="54"/>
    </location>
</feature>
<accession>A0A061IS40</accession>
<keyword evidence="3" id="KW-0732">Signal</keyword>
<feature type="signal peptide" evidence="3">
    <location>
        <begin position="1"/>
        <end position="15"/>
    </location>
</feature>
<feature type="region of interest" description="Disordered" evidence="1">
    <location>
        <begin position="110"/>
        <end position="131"/>
    </location>
</feature>
<dbReference type="Proteomes" id="UP000031737">
    <property type="component" value="Unassembled WGS sequence"/>
</dbReference>
<name>A0A061IS40_TRYRA</name>
<feature type="chain" id="PRO_5012022998" evidence="3">
    <location>
        <begin position="16"/>
        <end position="131"/>
    </location>
</feature>
<evidence type="ECO:0000256" key="3">
    <source>
        <dbReference type="SAM" id="SignalP"/>
    </source>
</evidence>
<sequence>MVVFCSALLLVSGNALGPPQTVHASKASLILVVFVVVSVLWFGCLVWVSSRLGLLPARIKPLRSLRYHRHKTRSKKPAAATTTTATKRTMRLCLSVVPRTCLKRVKYRPNVKGSPPNQKKKKGIKVFLHSQ</sequence>
<dbReference type="EMBL" id="AUPL01007443">
    <property type="protein sequence ID" value="ESL05069.1"/>
    <property type="molecule type" value="Genomic_DNA"/>
</dbReference>
<evidence type="ECO:0000313" key="5">
    <source>
        <dbReference type="Proteomes" id="UP000031737"/>
    </source>
</evidence>
<keyword evidence="5" id="KW-1185">Reference proteome</keyword>
<evidence type="ECO:0000256" key="2">
    <source>
        <dbReference type="SAM" id="Phobius"/>
    </source>
</evidence>
<protein>
    <submittedName>
        <fullName evidence="4">Uncharacterized protein</fullName>
    </submittedName>
</protein>
<reference evidence="4 5" key="1">
    <citation type="submission" date="2013-07" db="EMBL/GenBank/DDBJ databases">
        <authorList>
            <person name="Stoco P.H."/>
            <person name="Wagner G."/>
            <person name="Gerber A."/>
            <person name="Zaha A."/>
            <person name="Thompson C."/>
            <person name="Bartholomeu D.C."/>
            <person name="Luckemeyer D.D."/>
            <person name="Bahia D."/>
            <person name="Loreto E."/>
            <person name="Prestes E.B."/>
            <person name="Lima F.M."/>
            <person name="Rodrigues-Luiz G."/>
            <person name="Vallejo G.A."/>
            <person name="Filho J.F."/>
            <person name="Monteiro K.M."/>
            <person name="Tyler K.M."/>
            <person name="de Almeida L.G."/>
            <person name="Ortiz M.F."/>
            <person name="Siervo M.A."/>
            <person name="de Moraes M.H."/>
            <person name="Cunha O.L."/>
            <person name="Mendonca-Neto R."/>
            <person name="Silva R."/>
            <person name="Teixeira S.M."/>
            <person name="Murta S.M."/>
            <person name="Sincero T.C."/>
            <person name="Mendes T.A."/>
            <person name="Urmenyi T.P."/>
            <person name="Silva V.G."/>
            <person name="da Rocha W.D."/>
            <person name="Andersson B."/>
            <person name="Romanha A.J."/>
            <person name="Steindel M."/>
            <person name="de Vasconcelos A.T."/>
            <person name="Grisard E.C."/>
        </authorList>
    </citation>
    <scope>NUCLEOTIDE SEQUENCE [LARGE SCALE GENOMIC DNA]</scope>
    <source>
        <strain evidence="4 5">SC58</strain>
    </source>
</reference>
<gene>
    <name evidence="4" type="ORF">TRSC58_07329</name>
</gene>
<evidence type="ECO:0000313" key="4">
    <source>
        <dbReference type="EMBL" id="ESL05069.1"/>
    </source>
</evidence>
<proteinExistence type="predicted"/>
<keyword evidence="2" id="KW-1133">Transmembrane helix</keyword>
<keyword evidence="2" id="KW-0472">Membrane</keyword>
<dbReference type="VEuPathDB" id="TriTrypDB:TRSC58_07329"/>
<dbReference type="AlphaFoldDB" id="A0A061IS40"/>